<dbReference type="EMBL" id="KV454005">
    <property type="protein sequence ID" value="ODQ45187.1"/>
    <property type="molecule type" value="Genomic_DNA"/>
</dbReference>
<feature type="transmembrane region" description="Helical" evidence="7">
    <location>
        <begin position="124"/>
        <end position="143"/>
    </location>
</feature>
<feature type="transmembrane region" description="Helical" evidence="7">
    <location>
        <begin position="155"/>
        <end position="178"/>
    </location>
</feature>
<proteinExistence type="predicted"/>
<keyword evidence="4 7" id="KW-1133">Transmembrane helix</keyword>
<dbReference type="OrthoDB" id="199599at2759"/>
<organism evidence="9 10">
    <name type="scientific">Pichia membranifaciens NRRL Y-2026</name>
    <dbReference type="NCBI Taxonomy" id="763406"/>
    <lineage>
        <taxon>Eukaryota</taxon>
        <taxon>Fungi</taxon>
        <taxon>Dikarya</taxon>
        <taxon>Ascomycota</taxon>
        <taxon>Saccharomycotina</taxon>
        <taxon>Pichiomycetes</taxon>
        <taxon>Pichiales</taxon>
        <taxon>Pichiaceae</taxon>
        <taxon>Pichia</taxon>
    </lineage>
</organism>
<dbReference type="PANTHER" id="PTHR34187:SF2">
    <property type="entry name" value="DUF202 DOMAIN-CONTAINING PROTEIN"/>
    <property type="match status" value="1"/>
</dbReference>
<evidence type="ECO:0000256" key="5">
    <source>
        <dbReference type="ARBA" id="ARBA00023136"/>
    </source>
</evidence>
<dbReference type="GO" id="GO:0005886">
    <property type="term" value="C:plasma membrane"/>
    <property type="evidence" value="ECO:0007669"/>
    <property type="project" value="UniProtKB-SubCell"/>
</dbReference>
<reference evidence="9 10" key="1">
    <citation type="journal article" date="2016" name="Proc. Natl. Acad. Sci. U.S.A.">
        <title>Comparative genomics of biotechnologically important yeasts.</title>
        <authorList>
            <person name="Riley R."/>
            <person name="Haridas S."/>
            <person name="Wolfe K.H."/>
            <person name="Lopes M.R."/>
            <person name="Hittinger C.T."/>
            <person name="Goeker M."/>
            <person name="Salamov A.A."/>
            <person name="Wisecaver J.H."/>
            <person name="Long T.M."/>
            <person name="Calvey C.H."/>
            <person name="Aerts A.L."/>
            <person name="Barry K.W."/>
            <person name="Choi C."/>
            <person name="Clum A."/>
            <person name="Coughlan A.Y."/>
            <person name="Deshpande S."/>
            <person name="Douglass A.P."/>
            <person name="Hanson S.J."/>
            <person name="Klenk H.-P."/>
            <person name="LaButti K.M."/>
            <person name="Lapidus A."/>
            <person name="Lindquist E.A."/>
            <person name="Lipzen A.M."/>
            <person name="Meier-Kolthoff J.P."/>
            <person name="Ohm R.A."/>
            <person name="Otillar R.P."/>
            <person name="Pangilinan J.L."/>
            <person name="Peng Y."/>
            <person name="Rokas A."/>
            <person name="Rosa C.A."/>
            <person name="Scheuner C."/>
            <person name="Sibirny A.A."/>
            <person name="Slot J.C."/>
            <person name="Stielow J.B."/>
            <person name="Sun H."/>
            <person name="Kurtzman C.P."/>
            <person name="Blackwell M."/>
            <person name="Grigoriev I.V."/>
            <person name="Jeffries T.W."/>
        </authorList>
    </citation>
    <scope>NUCLEOTIDE SEQUENCE [LARGE SCALE GENOMIC DNA]</scope>
    <source>
        <strain evidence="9 10">NRRL Y-2026</strain>
    </source>
</reference>
<evidence type="ECO:0000313" key="10">
    <source>
        <dbReference type="Proteomes" id="UP000094455"/>
    </source>
</evidence>
<evidence type="ECO:0000256" key="1">
    <source>
        <dbReference type="ARBA" id="ARBA00004651"/>
    </source>
</evidence>
<dbReference type="Pfam" id="PF02656">
    <property type="entry name" value="DUF202"/>
    <property type="match status" value="1"/>
</dbReference>
<evidence type="ECO:0000256" key="6">
    <source>
        <dbReference type="SAM" id="MobiDB-lite"/>
    </source>
</evidence>
<name>A0A1E3NGC6_9ASCO</name>
<evidence type="ECO:0000313" key="9">
    <source>
        <dbReference type="EMBL" id="ODQ45187.1"/>
    </source>
</evidence>
<protein>
    <recommendedName>
        <fullName evidence="8">DUF202 domain-containing protein</fullName>
    </recommendedName>
</protein>
<gene>
    <name evidence="9" type="ORF">PICMEDRAFT_17675</name>
</gene>
<dbReference type="GeneID" id="30178376"/>
<evidence type="ECO:0000256" key="2">
    <source>
        <dbReference type="ARBA" id="ARBA00022475"/>
    </source>
</evidence>
<dbReference type="AlphaFoldDB" id="A0A1E3NGC6"/>
<dbReference type="PANTHER" id="PTHR34187">
    <property type="entry name" value="FGR18P"/>
    <property type="match status" value="1"/>
</dbReference>
<keyword evidence="10" id="KW-1185">Reference proteome</keyword>
<sequence length="181" mass="19618">MVDRGVPMQASSSQYDSVSSEVDPFFPAEDDSIVEPLDREETESLLGPMSVKNPKSWVNFGSLLLENTGSVARDHLASERTFLAWLRTSLSLASVGVGVTQLLKLSSSNGESKMLLRMSKGLGLSFILIAAMTLAIGTSRYFVIQRLLTVDEFPASRLGVGFVLLSVLVLCIAIFVIVMTI</sequence>
<keyword evidence="2" id="KW-1003">Cell membrane</keyword>
<accession>A0A1E3NGC6</accession>
<evidence type="ECO:0000256" key="3">
    <source>
        <dbReference type="ARBA" id="ARBA00022692"/>
    </source>
</evidence>
<feature type="compositionally biased region" description="Low complexity" evidence="6">
    <location>
        <begin position="11"/>
        <end position="20"/>
    </location>
</feature>
<evidence type="ECO:0000259" key="8">
    <source>
        <dbReference type="Pfam" id="PF02656"/>
    </source>
</evidence>
<evidence type="ECO:0000256" key="7">
    <source>
        <dbReference type="SAM" id="Phobius"/>
    </source>
</evidence>
<comment type="subcellular location">
    <subcellularLocation>
        <location evidence="1">Cell membrane</location>
        <topology evidence="1">Multi-pass membrane protein</topology>
    </subcellularLocation>
</comment>
<dbReference type="InterPro" id="IPR052053">
    <property type="entry name" value="IM_YidH-like"/>
</dbReference>
<dbReference type="InterPro" id="IPR003807">
    <property type="entry name" value="DUF202"/>
</dbReference>
<feature type="domain" description="DUF202" evidence="8">
    <location>
        <begin position="73"/>
        <end position="146"/>
    </location>
</feature>
<evidence type="ECO:0000256" key="4">
    <source>
        <dbReference type="ARBA" id="ARBA00022989"/>
    </source>
</evidence>
<feature type="region of interest" description="Disordered" evidence="6">
    <location>
        <begin position="1"/>
        <end position="21"/>
    </location>
</feature>
<keyword evidence="3 7" id="KW-0812">Transmembrane</keyword>
<dbReference type="Proteomes" id="UP000094455">
    <property type="component" value="Unassembled WGS sequence"/>
</dbReference>
<keyword evidence="5 7" id="KW-0472">Membrane</keyword>
<dbReference type="RefSeq" id="XP_019016300.1">
    <property type="nucleotide sequence ID" value="XM_019161689.1"/>
</dbReference>